<dbReference type="EC" id="2.3.2.27" evidence="2"/>
<comment type="caution">
    <text evidence="11">The sequence shown here is derived from an EMBL/GenBank/DDBJ whole genome shotgun (WGS) entry which is preliminary data.</text>
</comment>
<dbReference type="InterPro" id="IPR013083">
    <property type="entry name" value="Znf_RING/FYVE/PHD"/>
</dbReference>
<feature type="compositionally biased region" description="Basic residues" evidence="9">
    <location>
        <begin position="258"/>
        <end position="267"/>
    </location>
</feature>
<protein>
    <recommendedName>
        <fullName evidence="2">RING-type E3 ubiquitin transferase</fullName>
        <ecNumber evidence="2">2.3.2.27</ecNumber>
    </recommendedName>
</protein>
<sequence>MEVMIDEEKIATLRDDLLHRLSNWGEHSTFDVSYGLIPEAYGGGELDGEQMEYEWLEAKTKELAMSRAASQKRDFKTVLNEVELKVSLHLASLLAKTIDPAIMGTTTVRVEEEGHVCGVCQEDMEIGEEARAMDCMHAFHDTCIFEWLHLKNTCPLCRRIMSLATTSAKTTMPPYLSNMSKHDNRKGLTTAVAATTPAKTTMPPYLSNMSKHDNREGLTTAVVGLAVYQQLCSSNNLRDVDHHQNQVRNSTMQCQLHQRQKRMHKSAAKSADFDPE</sequence>
<keyword evidence="7" id="KW-0862">Zinc</keyword>
<accession>A0ABQ8HI23</accession>
<reference evidence="11 12" key="1">
    <citation type="submission" date="2021-02" db="EMBL/GenBank/DDBJ databases">
        <title>Plant Genome Project.</title>
        <authorList>
            <person name="Zhang R.-G."/>
        </authorList>
    </citation>
    <scope>NUCLEOTIDE SEQUENCE [LARGE SCALE GENOMIC DNA]</scope>
    <source>
        <tissue evidence="11">Leaves</tissue>
    </source>
</reference>
<dbReference type="SMART" id="SM00184">
    <property type="entry name" value="RING"/>
    <property type="match status" value="1"/>
</dbReference>
<proteinExistence type="predicted"/>
<evidence type="ECO:0000259" key="10">
    <source>
        <dbReference type="PROSITE" id="PS50089"/>
    </source>
</evidence>
<dbReference type="PROSITE" id="PS50089">
    <property type="entry name" value="ZF_RING_2"/>
    <property type="match status" value="1"/>
</dbReference>
<dbReference type="PANTHER" id="PTHR22937:SF136">
    <property type="entry name" value="RING-TYPE E3 UBIQUITIN TRANSFERASE"/>
    <property type="match status" value="1"/>
</dbReference>
<evidence type="ECO:0000256" key="7">
    <source>
        <dbReference type="ARBA" id="ARBA00022833"/>
    </source>
</evidence>
<evidence type="ECO:0000256" key="1">
    <source>
        <dbReference type="ARBA" id="ARBA00000900"/>
    </source>
</evidence>
<keyword evidence="3" id="KW-0808">Transferase</keyword>
<dbReference type="SUPFAM" id="SSF57850">
    <property type="entry name" value="RING/U-box"/>
    <property type="match status" value="1"/>
</dbReference>
<feature type="region of interest" description="Disordered" evidence="9">
    <location>
        <begin position="257"/>
        <end position="276"/>
    </location>
</feature>
<dbReference type="CDD" id="cd16454">
    <property type="entry name" value="RING-H2_PA-TM-RING"/>
    <property type="match status" value="1"/>
</dbReference>
<dbReference type="Gene3D" id="3.30.40.10">
    <property type="entry name" value="Zinc/RING finger domain, C3HC4 (zinc finger)"/>
    <property type="match status" value="1"/>
</dbReference>
<keyword evidence="4" id="KW-0479">Metal-binding</keyword>
<name>A0ABQ8HI23_9ROSI</name>
<evidence type="ECO:0000256" key="6">
    <source>
        <dbReference type="ARBA" id="ARBA00022786"/>
    </source>
</evidence>
<comment type="catalytic activity">
    <reaction evidence="1">
        <text>S-ubiquitinyl-[E2 ubiquitin-conjugating enzyme]-L-cysteine + [acceptor protein]-L-lysine = [E2 ubiquitin-conjugating enzyme]-L-cysteine + N(6)-ubiquitinyl-[acceptor protein]-L-lysine.</text>
        <dbReference type="EC" id="2.3.2.27"/>
    </reaction>
</comment>
<evidence type="ECO:0000313" key="12">
    <source>
        <dbReference type="Proteomes" id="UP000827721"/>
    </source>
</evidence>
<dbReference type="InterPro" id="IPR045191">
    <property type="entry name" value="MBR1/2-like"/>
</dbReference>
<evidence type="ECO:0000256" key="4">
    <source>
        <dbReference type="ARBA" id="ARBA00022723"/>
    </source>
</evidence>
<keyword evidence="5 8" id="KW-0863">Zinc-finger</keyword>
<evidence type="ECO:0000313" key="11">
    <source>
        <dbReference type="EMBL" id="KAH7560724.1"/>
    </source>
</evidence>
<evidence type="ECO:0000256" key="8">
    <source>
        <dbReference type="PROSITE-ProRule" id="PRU00175"/>
    </source>
</evidence>
<evidence type="ECO:0000256" key="9">
    <source>
        <dbReference type="SAM" id="MobiDB-lite"/>
    </source>
</evidence>
<evidence type="ECO:0000256" key="5">
    <source>
        <dbReference type="ARBA" id="ARBA00022771"/>
    </source>
</evidence>
<keyword evidence="12" id="KW-1185">Reference proteome</keyword>
<evidence type="ECO:0000256" key="3">
    <source>
        <dbReference type="ARBA" id="ARBA00022679"/>
    </source>
</evidence>
<dbReference type="Proteomes" id="UP000827721">
    <property type="component" value="Unassembled WGS sequence"/>
</dbReference>
<organism evidence="11 12">
    <name type="scientific">Xanthoceras sorbifolium</name>
    <dbReference type="NCBI Taxonomy" id="99658"/>
    <lineage>
        <taxon>Eukaryota</taxon>
        <taxon>Viridiplantae</taxon>
        <taxon>Streptophyta</taxon>
        <taxon>Embryophyta</taxon>
        <taxon>Tracheophyta</taxon>
        <taxon>Spermatophyta</taxon>
        <taxon>Magnoliopsida</taxon>
        <taxon>eudicotyledons</taxon>
        <taxon>Gunneridae</taxon>
        <taxon>Pentapetalae</taxon>
        <taxon>rosids</taxon>
        <taxon>malvids</taxon>
        <taxon>Sapindales</taxon>
        <taxon>Sapindaceae</taxon>
        <taxon>Xanthoceroideae</taxon>
        <taxon>Xanthoceras</taxon>
    </lineage>
</organism>
<dbReference type="PANTHER" id="PTHR22937">
    <property type="entry name" value="E3 UBIQUITIN-PROTEIN LIGASE RNF165"/>
    <property type="match status" value="1"/>
</dbReference>
<dbReference type="EMBL" id="JAFEMO010000010">
    <property type="protein sequence ID" value="KAH7560724.1"/>
    <property type="molecule type" value="Genomic_DNA"/>
</dbReference>
<dbReference type="InterPro" id="IPR001841">
    <property type="entry name" value="Znf_RING"/>
</dbReference>
<keyword evidence="6" id="KW-0833">Ubl conjugation pathway</keyword>
<feature type="domain" description="RING-type" evidence="10">
    <location>
        <begin position="117"/>
        <end position="158"/>
    </location>
</feature>
<gene>
    <name evidence="11" type="ORF">JRO89_XS10G0083500</name>
</gene>
<dbReference type="Pfam" id="PF13639">
    <property type="entry name" value="zf-RING_2"/>
    <property type="match status" value="1"/>
</dbReference>
<evidence type="ECO:0000256" key="2">
    <source>
        <dbReference type="ARBA" id="ARBA00012483"/>
    </source>
</evidence>